<feature type="compositionally biased region" description="Basic and acidic residues" evidence="1">
    <location>
        <begin position="49"/>
        <end position="59"/>
    </location>
</feature>
<dbReference type="PROSITE" id="PS50096">
    <property type="entry name" value="IQ"/>
    <property type="match status" value="2"/>
</dbReference>
<feature type="compositionally biased region" description="Basic and acidic residues" evidence="1">
    <location>
        <begin position="1009"/>
        <end position="1023"/>
    </location>
</feature>
<dbReference type="OrthoDB" id="266138at2759"/>
<feature type="compositionally biased region" description="Polar residues" evidence="1">
    <location>
        <begin position="1159"/>
        <end position="1173"/>
    </location>
</feature>
<feature type="region of interest" description="Disordered" evidence="1">
    <location>
        <begin position="38"/>
        <end position="60"/>
    </location>
</feature>
<dbReference type="InterPro" id="IPR032675">
    <property type="entry name" value="LRR_dom_sf"/>
</dbReference>
<feature type="compositionally biased region" description="Polar residues" evidence="1">
    <location>
        <begin position="1024"/>
        <end position="1033"/>
    </location>
</feature>
<feature type="region of interest" description="Disordered" evidence="1">
    <location>
        <begin position="289"/>
        <end position="555"/>
    </location>
</feature>
<dbReference type="PANTHER" id="PTHR46652:SF7">
    <property type="entry name" value="LEUCINE-RICH REPEAT AND IQ DOMAIN-CONTAINING PROTEIN 1"/>
    <property type="match status" value="1"/>
</dbReference>
<feature type="compositionally biased region" description="Basic and acidic residues" evidence="1">
    <location>
        <begin position="1317"/>
        <end position="1333"/>
    </location>
</feature>
<dbReference type="PANTHER" id="PTHR46652">
    <property type="entry name" value="LEUCINE-RICH REPEAT AND IQ DOMAIN-CONTAINING PROTEIN 1-RELATED"/>
    <property type="match status" value="1"/>
</dbReference>
<dbReference type="PROSITE" id="PS51450">
    <property type="entry name" value="LRR"/>
    <property type="match status" value="4"/>
</dbReference>
<feature type="compositionally biased region" description="Basic and acidic residues" evidence="1">
    <location>
        <begin position="536"/>
        <end position="554"/>
    </location>
</feature>
<dbReference type="InterPro" id="IPR001611">
    <property type="entry name" value="Leu-rich_rpt"/>
</dbReference>
<feature type="compositionally biased region" description="Basic and acidic residues" evidence="1">
    <location>
        <begin position="1180"/>
        <end position="1194"/>
    </location>
</feature>
<feature type="region of interest" description="Disordered" evidence="1">
    <location>
        <begin position="1424"/>
        <end position="1466"/>
    </location>
</feature>
<evidence type="ECO:0000313" key="3">
    <source>
        <dbReference type="Proteomes" id="UP001152795"/>
    </source>
</evidence>
<dbReference type="InterPro" id="IPR050836">
    <property type="entry name" value="SDS22/Internalin_LRR"/>
</dbReference>
<dbReference type="SMART" id="SM00369">
    <property type="entry name" value="LRR_TYP"/>
    <property type="match status" value="3"/>
</dbReference>
<feature type="compositionally biased region" description="Basic and acidic residues" evidence="1">
    <location>
        <begin position="1457"/>
        <end position="1466"/>
    </location>
</feature>
<feature type="compositionally biased region" description="Basic and acidic residues" evidence="1">
    <location>
        <begin position="189"/>
        <end position="208"/>
    </location>
</feature>
<feature type="region of interest" description="Disordered" evidence="1">
    <location>
        <begin position="1009"/>
        <end position="1063"/>
    </location>
</feature>
<feature type="compositionally biased region" description="Basic and acidic residues" evidence="1">
    <location>
        <begin position="1034"/>
        <end position="1052"/>
    </location>
</feature>
<dbReference type="Gene3D" id="1.20.5.190">
    <property type="match status" value="1"/>
</dbReference>
<feature type="region of interest" description="Disordered" evidence="1">
    <location>
        <begin position="611"/>
        <end position="634"/>
    </location>
</feature>
<protein>
    <submittedName>
        <fullName evidence="2">Leucine-rich repeat and IQ domain-containing 1</fullName>
    </submittedName>
</protein>
<dbReference type="SMART" id="SM00015">
    <property type="entry name" value="IQ"/>
    <property type="match status" value="2"/>
</dbReference>
<name>A0A6S7GVP9_PARCT</name>
<feature type="region of interest" description="Disordered" evidence="1">
    <location>
        <begin position="1286"/>
        <end position="1333"/>
    </location>
</feature>
<dbReference type="Proteomes" id="UP001152795">
    <property type="component" value="Unassembled WGS sequence"/>
</dbReference>
<dbReference type="Pfam" id="PF00612">
    <property type="entry name" value="IQ"/>
    <property type="match status" value="2"/>
</dbReference>
<comment type="caution">
    <text evidence="2">The sequence shown here is derived from an EMBL/GenBank/DDBJ whole genome shotgun (WGS) entry which is preliminary data.</text>
</comment>
<dbReference type="Gene3D" id="3.80.10.10">
    <property type="entry name" value="Ribonuclease Inhibitor"/>
    <property type="match status" value="2"/>
</dbReference>
<dbReference type="Pfam" id="PF12799">
    <property type="entry name" value="LRR_4"/>
    <property type="match status" value="1"/>
</dbReference>
<dbReference type="Pfam" id="PF14580">
    <property type="entry name" value="LRR_9"/>
    <property type="match status" value="1"/>
</dbReference>
<proteinExistence type="predicted"/>
<reference evidence="2" key="1">
    <citation type="submission" date="2020-04" db="EMBL/GenBank/DDBJ databases">
        <authorList>
            <person name="Alioto T."/>
            <person name="Alioto T."/>
            <person name="Gomez Garrido J."/>
        </authorList>
    </citation>
    <scope>NUCLEOTIDE SEQUENCE</scope>
    <source>
        <strain evidence="2">A484AB</strain>
    </source>
</reference>
<gene>
    <name evidence="2" type="ORF">PACLA_8A012884</name>
</gene>
<feature type="compositionally biased region" description="Polar residues" evidence="1">
    <location>
        <begin position="1425"/>
        <end position="1436"/>
    </location>
</feature>
<keyword evidence="3" id="KW-1185">Reference proteome</keyword>
<evidence type="ECO:0000256" key="1">
    <source>
        <dbReference type="SAM" id="MobiDB-lite"/>
    </source>
</evidence>
<dbReference type="InterPro" id="IPR025875">
    <property type="entry name" value="Leu-rich_rpt_4"/>
</dbReference>
<feature type="region of interest" description="Disordered" evidence="1">
    <location>
        <begin position="1153"/>
        <end position="1248"/>
    </location>
</feature>
<dbReference type="SUPFAM" id="SSF52058">
    <property type="entry name" value="L domain-like"/>
    <property type="match status" value="1"/>
</dbReference>
<dbReference type="SMART" id="SM00365">
    <property type="entry name" value="LRR_SD22"/>
    <property type="match status" value="4"/>
</dbReference>
<feature type="compositionally biased region" description="Basic and acidic residues" evidence="1">
    <location>
        <begin position="289"/>
        <end position="514"/>
    </location>
</feature>
<dbReference type="InterPro" id="IPR000048">
    <property type="entry name" value="IQ_motif_EF-hand-BS"/>
</dbReference>
<evidence type="ECO:0000313" key="2">
    <source>
        <dbReference type="EMBL" id="CAB3997464.1"/>
    </source>
</evidence>
<organism evidence="2 3">
    <name type="scientific">Paramuricea clavata</name>
    <name type="common">Red gorgonian</name>
    <name type="synonym">Violescent sea-whip</name>
    <dbReference type="NCBI Taxonomy" id="317549"/>
    <lineage>
        <taxon>Eukaryota</taxon>
        <taxon>Metazoa</taxon>
        <taxon>Cnidaria</taxon>
        <taxon>Anthozoa</taxon>
        <taxon>Octocorallia</taxon>
        <taxon>Malacalcyonacea</taxon>
        <taxon>Plexauridae</taxon>
        <taxon>Paramuricea</taxon>
    </lineage>
</organism>
<dbReference type="EMBL" id="CACRXK020003105">
    <property type="protein sequence ID" value="CAB3997464.1"/>
    <property type="molecule type" value="Genomic_DNA"/>
</dbReference>
<accession>A0A6S7GVP9</accession>
<dbReference type="InterPro" id="IPR003591">
    <property type="entry name" value="Leu-rich_rpt_typical-subtyp"/>
</dbReference>
<sequence>MTGLEELDETDIEEAIRLELAALDNLDLKNLETFSDAKYESSQTDLSDTETKLSSEEKYGLPPDSVETFIRLLQSKNDKLQEELAEAEDAVRSPSQHKNITAVVENENEEDDMKITPEVKEKVLHEIEELDEDDIVTDKKDADGENISSLEKIALRSLKELKLKQDERSDQLNNLFNEIKEDEIVRHEKEEKIREENKQKASKEHQMKMNENQSLKMKIEEEAKRQQQKLQDLQKQFELEMNDLEKRRKEEKLALEKMKSEERRKHETQKELACITIQKNFRMYRVQSKYDKKLKMKREERHKRRQEELDALERKEKRLMEEAVQKAKEEEMRRLKEIENEKKRKEEEEKKRLEDERRRVEEEEIRRKLEKEQEEERKMKLEMQRRRQEEERLERERLEKEEQERKMAEERKRREEEERRRIEEQRKLEEGKRLEEQRKLQQKKLQEQRELEQRRLEEQKKLEELERMKIQVEERKQNGMKEITKQNEDCLEAKEGQGKEKKISKTLVEEDKSSEQAQMLQKKDVVGQEETNYSDLLRKSDNSESLNRAKESRTSDNVLISKEHKVNNTISTAKEKSIDVCDDSILEWESCRDEWLKRTVLWSTLSMDEKANVKSRSKPRRPLSASQKLPSVSEEELLKSQNKMISLDKIVCINVKGLPPRNLKIMSKCPNVKSVTVQNCSVLSAESFDNCNHLLELNLSDNSIQNISCQNLQSLESLDLRNNQLTSIHGLDGCHKLRSLYLDGNKITRTGTFPSNKVIHLSLQNNQLITTKGLSTWKYLQILDCSNNHLSQIQELDSCPLLRILKLRGNNLRKPPDLSNHVLLRELHLSENSISSLEGLSDQWLPLLQHLYVNNNSLSSVCPLRNFPMLETLDVKNNLVSDEENLLPGLTECHQLRSLSIHGNPVCEDSNVRFGIVKTLPKLKFLDGEKLESGMNKDNSTGKTIFYPICGAQIIAQDDLLERQKSEIENCQAESNDDNLVVRRLKLQSRHFQELQDLMIKHRLEHENVKKPEMNLGSQRDRASISSSLTQQNKESESEAVKSVSRAKDTSIHTRSPGVSVANLNKTAGNDLWKPKHHQAATLIQAKFRGYRMRRRYLEATQTAQYSNIDLETEDFNFDEEVDLNMFDMDEAALDSSWLPTNLPQTARNAIVHDESPSKQEQVNKQQVGSYNPPTEIEEDGKLPPSHEDSDRPFPRKHAWRSPDSPISSPNPRNVIPPIKAPSVLSEETSPPIETHRSHRTSELSSEWGFSKNSTAELMLKRANRMKYNALRKKEMTNPEKRFQLFKKADESNKARGVQAIQKRKEKPRVDYFSGRPDGDHQTTKKEEQESQAKQEMTFSWVYDQAVLHKDQGEEILKDTRQYYCESKSNKNRPDRSSPGVSLPRMDPVILAGRNLPLVASPVSNPRTPSIYSGDVEIGSRRKYSWQQTKTHSNPDLTRVGLGKESRSGKSNSAEARIIKERNHIL</sequence>
<feature type="region of interest" description="Disordered" evidence="1">
    <location>
        <begin position="189"/>
        <end position="211"/>
    </location>
</feature>